<dbReference type="PANTHER" id="PTHR45348">
    <property type="entry name" value="HYPOTHETICAL OXIDOREDUCTASE (EUROFUNG)"/>
    <property type="match status" value="1"/>
</dbReference>
<name>A0A4S8MJV8_DENBC</name>
<dbReference type="InterPro" id="IPR013154">
    <property type="entry name" value="ADH-like_N"/>
</dbReference>
<evidence type="ECO:0000313" key="3">
    <source>
        <dbReference type="Proteomes" id="UP000297245"/>
    </source>
</evidence>
<dbReference type="EMBL" id="ML179074">
    <property type="protein sequence ID" value="THV02729.1"/>
    <property type="molecule type" value="Genomic_DNA"/>
</dbReference>
<dbReference type="Proteomes" id="UP000297245">
    <property type="component" value="Unassembled WGS sequence"/>
</dbReference>
<proteinExistence type="predicted"/>
<dbReference type="GO" id="GO:0016651">
    <property type="term" value="F:oxidoreductase activity, acting on NAD(P)H"/>
    <property type="evidence" value="ECO:0007669"/>
    <property type="project" value="InterPro"/>
</dbReference>
<dbReference type="InterPro" id="IPR047122">
    <property type="entry name" value="Trans-enoyl_RdTase-like"/>
</dbReference>
<dbReference type="AlphaFoldDB" id="A0A4S8MJV8"/>
<dbReference type="OrthoDB" id="3233595at2759"/>
<dbReference type="SUPFAM" id="SSF51735">
    <property type="entry name" value="NAD(P)-binding Rossmann-fold domains"/>
    <property type="match status" value="1"/>
</dbReference>
<evidence type="ECO:0000313" key="2">
    <source>
        <dbReference type="EMBL" id="THV02729.1"/>
    </source>
</evidence>
<dbReference type="Pfam" id="PF00107">
    <property type="entry name" value="ADH_zinc_N"/>
    <property type="match status" value="1"/>
</dbReference>
<keyword evidence="3" id="KW-1185">Reference proteome</keyword>
<organism evidence="2 3">
    <name type="scientific">Dendrothele bispora (strain CBS 962.96)</name>
    <dbReference type="NCBI Taxonomy" id="1314807"/>
    <lineage>
        <taxon>Eukaryota</taxon>
        <taxon>Fungi</taxon>
        <taxon>Dikarya</taxon>
        <taxon>Basidiomycota</taxon>
        <taxon>Agaricomycotina</taxon>
        <taxon>Agaricomycetes</taxon>
        <taxon>Agaricomycetidae</taxon>
        <taxon>Agaricales</taxon>
        <taxon>Agaricales incertae sedis</taxon>
        <taxon>Dendrothele</taxon>
    </lineage>
</organism>
<reference evidence="2 3" key="1">
    <citation type="journal article" date="2019" name="Nat. Ecol. Evol.">
        <title>Megaphylogeny resolves global patterns of mushroom evolution.</title>
        <authorList>
            <person name="Varga T."/>
            <person name="Krizsan K."/>
            <person name="Foldi C."/>
            <person name="Dima B."/>
            <person name="Sanchez-Garcia M."/>
            <person name="Sanchez-Ramirez S."/>
            <person name="Szollosi G.J."/>
            <person name="Szarkandi J.G."/>
            <person name="Papp V."/>
            <person name="Albert L."/>
            <person name="Andreopoulos W."/>
            <person name="Angelini C."/>
            <person name="Antonin V."/>
            <person name="Barry K.W."/>
            <person name="Bougher N.L."/>
            <person name="Buchanan P."/>
            <person name="Buyck B."/>
            <person name="Bense V."/>
            <person name="Catcheside P."/>
            <person name="Chovatia M."/>
            <person name="Cooper J."/>
            <person name="Damon W."/>
            <person name="Desjardin D."/>
            <person name="Finy P."/>
            <person name="Geml J."/>
            <person name="Haridas S."/>
            <person name="Hughes K."/>
            <person name="Justo A."/>
            <person name="Karasinski D."/>
            <person name="Kautmanova I."/>
            <person name="Kiss B."/>
            <person name="Kocsube S."/>
            <person name="Kotiranta H."/>
            <person name="LaButti K.M."/>
            <person name="Lechner B.E."/>
            <person name="Liimatainen K."/>
            <person name="Lipzen A."/>
            <person name="Lukacs Z."/>
            <person name="Mihaltcheva S."/>
            <person name="Morgado L.N."/>
            <person name="Niskanen T."/>
            <person name="Noordeloos M.E."/>
            <person name="Ohm R.A."/>
            <person name="Ortiz-Santana B."/>
            <person name="Ovrebo C."/>
            <person name="Racz N."/>
            <person name="Riley R."/>
            <person name="Savchenko A."/>
            <person name="Shiryaev A."/>
            <person name="Soop K."/>
            <person name="Spirin V."/>
            <person name="Szebenyi C."/>
            <person name="Tomsovsky M."/>
            <person name="Tulloss R.E."/>
            <person name="Uehling J."/>
            <person name="Grigoriev I.V."/>
            <person name="Vagvolgyi C."/>
            <person name="Papp T."/>
            <person name="Martin F.M."/>
            <person name="Miettinen O."/>
            <person name="Hibbett D.S."/>
            <person name="Nagy L.G."/>
        </authorList>
    </citation>
    <scope>NUCLEOTIDE SEQUENCE [LARGE SCALE GENOMIC DNA]</scope>
    <source>
        <strain evidence="2 3">CBS 962.96</strain>
    </source>
</reference>
<gene>
    <name evidence="2" type="ORF">K435DRAFT_716648</name>
</gene>
<dbReference type="InterPro" id="IPR013149">
    <property type="entry name" value="ADH-like_C"/>
</dbReference>
<dbReference type="SUPFAM" id="SSF50129">
    <property type="entry name" value="GroES-like"/>
    <property type="match status" value="1"/>
</dbReference>
<dbReference type="Gene3D" id="3.40.50.720">
    <property type="entry name" value="NAD(P)-binding Rossmann-like Domain"/>
    <property type="match status" value="1"/>
</dbReference>
<dbReference type="Pfam" id="PF08240">
    <property type="entry name" value="ADH_N"/>
    <property type="match status" value="1"/>
</dbReference>
<evidence type="ECO:0000259" key="1">
    <source>
        <dbReference type="SMART" id="SM00829"/>
    </source>
</evidence>
<dbReference type="PANTHER" id="PTHR45348:SF2">
    <property type="entry name" value="ZINC-TYPE ALCOHOL DEHYDROGENASE-LIKE PROTEIN C2E1P3.01"/>
    <property type="match status" value="1"/>
</dbReference>
<accession>A0A4S8MJV8</accession>
<dbReference type="InterPro" id="IPR036291">
    <property type="entry name" value="NAD(P)-bd_dom_sf"/>
</dbReference>
<dbReference type="CDD" id="cd08249">
    <property type="entry name" value="enoyl_reductase_like"/>
    <property type="match status" value="1"/>
</dbReference>
<dbReference type="Gene3D" id="3.90.180.10">
    <property type="entry name" value="Medium-chain alcohol dehydrogenases, catalytic domain"/>
    <property type="match status" value="1"/>
</dbReference>
<sequence length="347" mass="37747">MSQKALLLDSKFGSFKVATIPRPTSALAGEILIKVHASALNPVDWKVRDWAVFLPDEENYPAVLGLDVAGEVEDVGEGVTGFKKGDRVFYDGGFKNEYAGHQQYCRAPAKFVAKIPEKFSYSQASTIPTGFLTAAYGLCADAPLGVGLNPTFDDIKEKFQEKNALVIGGSTSVGQYVIQVLRYLGFPTIIVYASAHQFPYLKTFGATDLIDRKAVPFSDLDTAVKKVTSSPIDVVYDTISLVDSQAAGYKLLPNGGKMVITVEDEIKDKVEGKELVHVFGNVHPEDHKEFGVTLFSKLPKLLEDEIIVPNKVEDLPGGLDGIVEGLRRLKNNEVSGIKLVSHPNETA</sequence>
<feature type="domain" description="Enoyl reductase (ER)" evidence="1">
    <location>
        <begin position="10"/>
        <end position="340"/>
    </location>
</feature>
<dbReference type="InterPro" id="IPR011032">
    <property type="entry name" value="GroES-like_sf"/>
</dbReference>
<dbReference type="InterPro" id="IPR020843">
    <property type="entry name" value="ER"/>
</dbReference>
<dbReference type="SMART" id="SM00829">
    <property type="entry name" value="PKS_ER"/>
    <property type="match status" value="1"/>
</dbReference>
<protein>
    <submittedName>
        <fullName evidence="2">GroES-like protein</fullName>
    </submittedName>
</protein>